<gene>
    <name evidence="6" type="ORF">FIBSPDRAFT_1006607</name>
</gene>
<reference evidence="6 7" key="1">
    <citation type="journal article" date="2016" name="Mol. Biol. Evol.">
        <title>Comparative Genomics of Early-Diverging Mushroom-Forming Fungi Provides Insights into the Origins of Lignocellulose Decay Capabilities.</title>
        <authorList>
            <person name="Nagy L.G."/>
            <person name="Riley R."/>
            <person name="Tritt A."/>
            <person name="Adam C."/>
            <person name="Daum C."/>
            <person name="Floudas D."/>
            <person name="Sun H."/>
            <person name="Yadav J.S."/>
            <person name="Pangilinan J."/>
            <person name="Larsson K.H."/>
            <person name="Matsuura K."/>
            <person name="Barry K."/>
            <person name="Labutti K."/>
            <person name="Kuo R."/>
            <person name="Ohm R.A."/>
            <person name="Bhattacharya S.S."/>
            <person name="Shirouzu T."/>
            <person name="Yoshinaga Y."/>
            <person name="Martin F.M."/>
            <person name="Grigoriev I.V."/>
            <person name="Hibbett D.S."/>
        </authorList>
    </citation>
    <scope>NUCLEOTIDE SEQUENCE [LARGE SCALE GENOMIC DNA]</scope>
    <source>
        <strain evidence="6 7">CBS 109695</strain>
    </source>
</reference>
<dbReference type="STRING" id="436010.A0A166P7R4"/>
<dbReference type="PIRSF" id="PIRSF000654">
    <property type="entry name" value="Integrin-linked_kinase"/>
    <property type="match status" value="1"/>
</dbReference>
<dbReference type="PANTHER" id="PTHR44329:SF288">
    <property type="entry name" value="MITOGEN-ACTIVATED PROTEIN KINASE KINASE KINASE 20"/>
    <property type="match status" value="1"/>
</dbReference>
<dbReference type="SUPFAM" id="SSF56112">
    <property type="entry name" value="Protein kinase-like (PK-like)"/>
    <property type="match status" value="1"/>
</dbReference>
<dbReference type="InterPro" id="IPR000719">
    <property type="entry name" value="Prot_kinase_dom"/>
</dbReference>
<protein>
    <submittedName>
        <fullName evidence="6">Kinase-like protein</fullName>
    </submittedName>
</protein>
<dbReference type="EMBL" id="KV417518">
    <property type="protein sequence ID" value="KZP25807.1"/>
    <property type="molecule type" value="Genomic_DNA"/>
</dbReference>
<dbReference type="InterPro" id="IPR011009">
    <property type="entry name" value="Kinase-like_dom_sf"/>
</dbReference>
<evidence type="ECO:0000313" key="7">
    <source>
        <dbReference type="Proteomes" id="UP000076532"/>
    </source>
</evidence>
<keyword evidence="7" id="KW-1185">Reference proteome</keyword>
<dbReference type="PROSITE" id="PS50011">
    <property type="entry name" value="PROTEIN_KINASE_DOM"/>
    <property type="match status" value="1"/>
</dbReference>
<keyword evidence="3" id="KW-0418">Kinase</keyword>
<dbReference type="GO" id="GO:0005524">
    <property type="term" value="F:ATP binding"/>
    <property type="evidence" value="ECO:0007669"/>
    <property type="project" value="UniProtKB-KW"/>
</dbReference>
<evidence type="ECO:0000256" key="3">
    <source>
        <dbReference type="ARBA" id="ARBA00022777"/>
    </source>
</evidence>
<dbReference type="Gene3D" id="1.10.510.10">
    <property type="entry name" value="Transferase(Phosphotransferase) domain 1"/>
    <property type="match status" value="1"/>
</dbReference>
<evidence type="ECO:0000259" key="5">
    <source>
        <dbReference type="PROSITE" id="PS50011"/>
    </source>
</evidence>
<feature type="domain" description="Protein kinase" evidence="5">
    <location>
        <begin position="1"/>
        <end position="222"/>
    </location>
</feature>
<keyword evidence="2" id="KW-0547">Nucleotide-binding</keyword>
<accession>A0A166P7R4</accession>
<dbReference type="AlphaFoldDB" id="A0A166P7R4"/>
<dbReference type="PANTHER" id="PTHR44329">
    <property type="entry name" value="SERINE/THREONINE-PROTEIN KINASE TNNI3K-RELATED"/>
    <property type="match status" value="1"/>
</dbReference>
<organism evidence="6 7">
    <name type="scientific">Athelia psychrophila</name>
    <dbReference type="NCBI Taxonomy" id="1759441"/>
    <lineage>
        <taxon>Eukaryota</taxon>
        <taxon>Fungi</taxon>
        <taxon>Dikarya</taxon>
        <taxon>Basidiomycota</taxon>
        <taxon>Agaricomycotina</taxon>
        <taxon>Agaricomycetes</taxon>
        <taxon>Agaricomycetidae</taxon>
        <taxon>Atheliales</taxon>
        <taxon>Atheliaceae</taxon>
        <taxon>Athelia</taxon>
    </lineage>
</organism>
<dbReference type="InterPro" id="IPR051681">
    <property type="entry name" value="Ser/Thr_Kinases-Pseudokinases"/>
</dbReference>
<dbReference type="OrthoDB" id="3260205at2759"/>
<sequence length="226" mass="25319">MLHQRLIRESNAWLGLRHPHIQEYYGHCKGLGLTVALVSPLRKNGNILAYLCAKPATDRFVLVKEIASALSYLHSDPVQIIHGDLHGKNVLIDDHGHALLTDFGRSKKIGASGYATTLMAGSTAHMAPELFPRVEMDLEQMDQLFSKSTDVYALAMVLYEVLTGSGPFGSPKPDWQLVPRITRGDRPRYNAIISEHMWRIMQRCWAHEPTSRPVAADAQAWLTSIR</sequence>
<keyword evidence="4" id="KW-0067">ATP-binding</keyword>
<keyword evidence="1" id="KW-0808">Transferase</keyword>
<dbReference type="InterPro" id="IPR001245">
    <property type="entry name" value="Ser-Thr/Tyr_kinase_cat_dom"/>
</dbReference>
<dbReference type="Proteomes" id="UP000076532">
    <property type="component" value="Unassembled WGS sequence"/>
</dbReference>
<name>A0A166P7R4_9AGAM</name>
<dbReference type="GO" id="GO:0004674">
    <property type="term" value="F:protein serine/threonine kinase activity"/>
    <property type="evidence" value="ECO:0007669"/>
    <property type="project" value="TreeGrafter"/>
</dbReference>
<evidence type="ECO:0000256" key="4">
    <source>
        <dbReference type="ARBA" id="ARBA00022840"/>
    </source>
</evidence>
<evidence type="ECO:0000256" key="2">
    <source>
        <dbReference type="ARBA" id="ARBA00022741"/>
    </source>
</evidence>
<dbReference type="Pfam" id="PF07714">
    <property type="entry name" value="PK_Tyr_Ser-Thr"/>
    <property type="match status" value="1"/>
</dbReference>
<proteinExistence type="predicted"/>
<evidence type="ECO:0000256" key="1">
    <source>
        <dbReference type="ARBA" id="ARBA00022679"/>
    </source>
</evidence>
<evidence type="ECO:0000313" key="6">
    <source>
        <dbReference type="EMBL" id="KZP25807.1"/>
    </source>
</evidence>